<proteinExistence type="predicted"/>
<evidence type="ECO:0000313" key="1">
    <source>
        <dbReference type="EMBL" id="CAI9947613.1"/>
    </source>
</evidence>
<organism evidence="1">
    <name type="scientific">Hexamita inflata</name>
    <dbReference type="NCBI Taxonomy" id="28002"/>
    <lineage>
        <taxon>Eukaryota</taxon>
        <taxon>Metamonada</taxon>
        <taxon>Diplomonadida</taxon>
        <taxon>Hexamitidae</taxon>
        <taxon>Hexamitinae</taxon>
        <taxon>Hexamita</taxon>
    </lineage>
</organism>
<evidence type="ECO:0000313" key="2">
    <source>
        <dbReference type="EMBL" id="CAL6078885.1"/>
    </source>
</evidence>
<protein>
    <submittedName>
        <fullName evidence="2">Hypothetical_protein</fullName>
    </submittedName>
</protein>
<keyword evidence="3" id="KW-1185">Reference proteome</keyword>
<dbReference type="Proteomes" id="UP001642409">
    <property type="component" value="Unassembled WGS sequence"/>
</dbReference>
<evidence type="ECO:0000313" key="3">
    <source>
        <dbReference type="Proteomes" id="UP001642409"/>
    </source>
</evidence>
<accession>A0AA86Q146</accession>
<dbReference type="EMBL" id="CAXDID020000337">
    <property type="protein sequence ID" value="CAL6078885.1"/>
    <property type="molecule type" value="Genomic_DNA"/>
</dbReference>
<sequence>MQQIHIIIFIKIWKANNCTRKAAQSATQVPAPLRAVSLQQTPSYFERYLRLIEHTLAFWAQLVLVIFNFWAQNCIRQLYEPEHLHWCWLITHQRILLIQLLRPETAHRESIRPGSQLIKVTLCQLS</sequence>
<comment type="caution">
    <text evidence="1">The sequence shown here is derived from an EMBL/GenBank/DDBJ whole genome shotgun (WGS) entry which is preliminary data.</text>
</comment>
<reference evidence="1" key="1">
    <citation type="submission" date="2023-06" db="EMBL/GenBank/DDBJ databases">
        <authorList>
            <person name="Kurt Z."/>
        </authorList>
    </citation>
    <scope>NUCLEOTIDE SEQUENCE</scope>
</reference>
<dbReference type="AlphaFoldDB" id="A0AA86Q146"/>
<name>A0AA86Q146_9EUKA</name>
<dbReference type="EMBL" id="CATOUU010000778">
    <property type="protein sequence ID" value="CAI9947613.1"/>
    <property type="molecule type" value="Genomic_DNA"/>
</dbReference>
<reference evidence="2 3" key="2">
    <citation type="submission" date="2024-07" db="EMBL/GenBank/DDBJ databases">
        <authorList>
            <person name="Akdeniz Z."/>
        </authorList>
    </citation>
    <scope>NUCLEOTIDE SEQUENCE [LARGE SCALE GENOMIC DNA]</scope>
</reference>
<gene>
    <name evidence="1" type="ORF">HINF_LOCUS35258</name>
    <name evidence="2" type="ORF">HINF_LOCUS59118</name>
</gene>